<comment type="caution">
    <text evidence="1">The sequence shown here is derived from an EMBL/GenBank/DDBJ whole genome shotgun (WGS) entry which is preliminary data.</text>
</comment>
<name>A0ABT8QR88_9FIRM</name>
<sequence length="69" mass="7883">MTFGDALKSNDLAVLAQKYGYLLPTGQDGDEVNDWRHDFQVWSPFGIRDYSVSFNDPIFTVTATRPRQI</sequence>
<evidence type="ECO:0000313" key="2">
    <source>
        <dbReference type="Proteomes" id="UP001176021"/>
    </source>
</evidence>
<accession>A0ABT8QR88</accession>
<gene>
    <name evidence="1" type="ORF">M8H41_13555</name>
</gene>
<protein>
    <submittedName>
        <fullName evidence="1">Uncharacterized protein</fullName>
    </submittedName>
</protein>
<evidence type="ECO:0000313" key="1">
    <source>
        <dbReference type="EMBL" id="MDO0823872.1"/>
    </source>
</evidence>
<keyword evidence="2" id="KW-1185">Reference proteome</keyword>
<dbReference type="Proteomes" id="UP001176021">
    <property type="component" value="Unassembled WGS sequence"/>
</dbReference>
<proteinExistence type="predicted"/>
<reference evidence="1" key="1">
    <citation type="submission" date="2022-05" db="EMBL/GenBank/DDBJ databases">
        <title>Expanded diversity of anoxic marine methylotrophy in a Black Sea sulfate reducing microorganism.</title>
        <authorList>
            <person name="Fischer P.Q."/>
            <person name="Stams A.J.M."/>
            <person name="Villanueva L."/>
            <person name="Sousa D.Z."/>
        </authorList>
    </citation>
    <scope>NUCLEOTIDE SEQUENCE</scope>
    <source>
        <strain evidence="1">P130</strain>
    </source>
</reference>
<dbReference type="EMBL" id="JAMJEV010000010">
    <property type="protein sequence ID" value="MDO0823872.1"/>
    <property type="molecule type" value="Genomic_DNA"/>
</dbReference>
<dbReference type="RefSeq" id="WP_302049026.1">
    <property type="nucleotide sequence ID" value="NZ_JAMJEV010000010.1"/>
</dbReference>
<organism evidence="1 2">
    <name type="scientific">Desulfosporosinus nitroreducens</name>
    <dbReference type="NCBI Taxonomy" id="2018668"/>
    <lineage>
        <taxon>Bacteria</taxon>
        <taxon>Bacillati</taxon>
        <taxon>Bacillota</taxon>
        <taxon>Clostridia</taxon>
        <taxon>Eubacteriales</taxon>
        <taxon>Desulfitobacteriaceae</taxon>
        <taxon>Desulfosporosinus</taxon>
    </lineage>
</organism>